<sequence>MDLYDPQTLGLVVFGAFMLVSALGIILVSTFSMKETSFEEALAAQRKQDKSLLFKPGDKKKKEKVTDKPKKKKKDEKPNGQVVDGEAEMLVVDVEEVKYESAPIVSTPPSQDMGAKDKKKKQADKKVGKAEHTAAEVPPSVGPSGKVNHQAGLAQGKKSEVPLKKQEVVSQEVQKKSPDLVNTKKKSGADKKGKPDSSEPTPVIQAKLASTTASAPPSTKPQNAVPQNVTQSAAPAKVPQVAEKVPVVAPQPKFEKVVAPVTKADAPPAHAPAVEEIKVAIEEIKVAVEEAKAPIATEPAAKKKSSNKKGKNETGAAEGHVAVPYRTLLDIVSGMVFSQGEAERLMEVLTEKTGGRMHGTWHMASAKGDPVAAVKKQLEEREKQLSTEKEEATAAKARLKQLTQEVTAERVKWTALETKLREQANDKESEAKALQARMQASYEDHTKEEQQLQAKVRELQEELDTSLTNLRKDNTILREALTNSTSQLDSKANAELAKLRQDCARLTKELHDKTMSQQKEDKQKETVASYEQQIAQLKKEQQESVSALQSRVNEVAAELRKAQANVNSLTDNIEKSKAELQSSLQQSGEVQGKLSAAEQQAEQQKRELEGLRAELASSQGEKEQLQERICSVEALLQASASQEKEPSQNIDASVISEIKELQEENDTLRNLLETLQESLTPFAGQESHMEEIQKLQTQVKERDDQLAAFEKQVLLLSESVEQQKQKNNDLREKNWKAMEAVNSAEKLSSASSTAKEVLEKKMEEIERHTRETLQNLFPAVPVPAETKLKQWLQEFEKLAEESLKQQKEAGPSSVELTQQLEEADQARKHVQAECEKYKTVLADTEGILKQLQGSVEAEEQRWRSKVAEAESSLQQSQERVHILEESLHKLQGEAQSSVQLQATVSKLEAQLTEAQAESEKQSAHTAELKGKLSDSDCKFTAVDAEMQKQSEELISVRQQLSEIQTRLLEAESASSSDQAFVLMDDIELEGLRGQISEMMARLEVEDQKPHTEREHSEQLNGSGDGASSDAAETTKLKERLEKEKKLTKDLGQAAMKLQQLLKATQEQLNKERENAKKLSSNSAVVPPVKDLKEDETADGTSVQ</sequence>
<gene>
    <name evidence="11 12" type="primary">LOC116939510</name>
</gene>
<feature type="compositionally biased region" description="Basic and acidic residues" evidence="7">
    <location>
        <begin position="187"/>
        <end position="197"/>
    </location>
</feature>
<feature type="compositionally biased region" description="Basic and acidic residues" evidence="7">
    <location>
        <begin position="1001"/>
        <end position="1017"/>
    </location>
</feature>
<evidence type="ECO:0000256" key="6">
    <source>
        <dbReference type="SAM" id="Coils"/>
    </source>
</evidence>
<feature type="region of interest" description="Disordered" evidence="7">
    <location>
        <begin position="1001"/>
        <end position="1044"/>
    </location>
</feature>
<evidence type="ECO:0000256" key="8">
    <source>
        <dbReference type="SAM" id="Phobius"/>
    </source>
</evidence>
<feature type="region of interest" description="Disordered" evidence="7">
    <location>
        <begin position="101"/>
        <end position="238"/>
    </location>
</feature>
<feature type="compositionally biased region" description="Polar residues" evidence="7">
    <location>
        <begin position="579"/>
        <end position="589"/>
    </location>
</feature>
<dbReference type="PANTHER" id="PTHR18939">
    <property type="entry name" value="RIBOSOME BINDING PROTEIN-1"/>
    <property type="match status" value="1"/>
</dbReference>
<feature type="transmembrane region" description="Helical" evidence="8">
    <location>
        <begin position="9"/>
        <end position="31"/>
    </location>
</feature>
<dbReference type="InterPro" id="IPR040248">
    <property type="entry name" value="RRBP1"/>
</dbReference>
<evidence type="ECO:0000313" key="11">
    <source>
        <dbReference type="RefSeq" id="XP_032803859.1"/>
    </source>
</evidence>
<feature type="compositionally biased region" description="Basic and acidic residues" evidence="7">
    <location>
        <begin position="157"/>
        <end position="178"/>
    </location>
</feature>
<keyword evidence="5 8" id="KW-0472">Membrane</keyword>
<dbReference type="CTD" id="6238"/>
<feature type="compositionally biased region" description="Basic and acidic residues" evidence="7">
    <location>
        <begin position="1032"/>
        <end position="1044"/>
    </location>
</feature>
<feature type="coiled-coil region" evidence="6">
    <location>
        <begin position="658"/>
        <end position="966"/>
    </location>
</feature>
<evidence type="ECO:0000313" key="12">
    <source>
        <dbReference type="RefSeq" id="XP_032803860.1"/>
    </source>
</evidence>
<feature type="region of interest" description="Disordered" evidence="7">
    <location>
        <begin position="1071"/>
        <end position="1103"/>
    </location>
</feature>
<organism evidence="10 12">
    <name type="scientific">Petromyzon marinus</name>
    <name type="common">Sea lamprey</name>
    <dbReference type="NCBI Taxonomy" id="7757"/>
    <lineage>
        <taxon>Eukaryota</taxon>
        <taxon>Metazoa</taxon>
        <taxon>Chordata</taxon>
        <taxon>Craniata</taxon>
        <taxon>Vertebrata</taxon>
        <taxon>Cyclostomata</taxon>
        <taxon>Hyperoartia</taxon>
        <taxon>Petromyzontiformes</taxon>
        <taxon>Petromyzontidae</taxon>
        <taxon>Petromyzon</taxon>
    </lineage>
</organism>
<keyword evidence="3" id="KW-0256">Endoplasmic reticulum</keyword>
<dbReference type="InterPro" id="IPR007794">
    <property type="entry name" value="Rib_rcpt_KP"/>
</dbReference>
<feature type="compositionally biased region" description="Basic residues" evidence="7">
    <location>
        <begin position="58"/>
        <end position="74"/>
    </location>
</feature>
<reference evidence="11 12" key="1">
    <citation type="submission" date="2025-04" db="UniProtKB">
        <authorList>
            <consortium name="RefSeq"/>
        </authorList>
    </citation>
    <scope>IDENTIFICATION</scope>
    <source>
        <tissue evidence="11 12">Sperm</tissue>
    </source>
</reference>
<protein>
    <submittedName>
        <fullName evidence="11 12">Ribosome-binding protein 1-like isoform X1</fullName>
    </submittedName>
</protein>
<keyword evidence="2 8" id="KW-0812">Transmembrane</keyword>
<dbReference type="RefSeq" id="XP_032803859.1">
    <property type="nucleotide sequence ID" value="XM_032947968.1"/>
</dbReference>
<dbReference type="RefSeq" id="XP_032803860.1">
    <property type="nucleotide sequence ID" value="XM_032947969.1"/>
</dbReference>
<evidence type="ECO:0000256" key="1">
    <source>
        <dbReference type="ARBA" id="ARBA00004389"/>
    </source>
</evidence>
<evidence type="ECO:0000313" key="10">
    <source>
        <dbReference type="Proteomes" id="UP001318040"/>
    </source>
</evidence>
<dbReference type="PANTHER" id="PTHR18939:SF4">
    <property type="entry name" value="RIBOSOME-BINDING PROTEIN 1"/>
    <property type="match status" value="1"/>
</dbReference>
<evidence type="ECO:0000256" key="4">
    <source>
        <dbReference type="ARBA" id="ARBA00022989"/>
    </source>
</evidence>
<feature type="region of interest" description="Disordered" evidence="7">
    <location>
        <begin position="49"/>
        <end position="86"/>
    </location>
</feature>
<dbReference type="GO" id="GO:0005789">
    <property type="term" value="C:endoplasmic reticulum membrane"/>
    <property type="evidence" value="ECO:0007669"/>
    <property type="project" value="TreeGrafter"/>
</dbReference>
<keyword evidence="4 8" id="KW-1133">Transmembrane helix</keyword>
<evidence type="ECO:0000256" key="3">
    <source>
        <dbReference type="ARBA" id="ARBA00022824"/>
    </source>
</evidence>
<feature type="domain" description="Ribosome receptor lysine/proline rich" evidence="9">
    <location>
        <begin position="33"/>
        <end position="178"/>
    </location>
</feature>
<dbReference type="Pfam" id="PF05104">
    <property type="entry name" value="Rib_recp_KP_reg"/>
    <property type="match status" value="1"/>
</dbReference>
<dbReference type="AlphaFoldDB" id="A0AAJ7SQU3"/>
<proteinExistence type="predicted"/>
<evidence type="ECO:0000259" key="9">
    <source>
        <dbReference type="Pfam" id="PF05104"/>
    </source>
</evidence>
<evidence type="ECO:0000256" key="2">
    <source>
        <dbReference type="ARBA" id="ARBA00022692"/>
    </source>
</evidence>
<name>A0AAJ7SQU3_PETMA</name>
<evidence type="ECO:0000256" key="7">
    <source>
        <dbReference type="SAM" id="MobiDB-lite"/>
    </source>
</evidence>
<feature type="compositionally biased region" description="Polar residues" evidence="7">
    <location>
        <begin position="208"/>
        <end position="233"/>
    </location>
</feature>
<accession>A0AAJ7SQU3</accession>
<keyword evidence="6" id="KW-0175">Coiled coil</keyword>
<feature type="region of interest" description="Disordered" evidence="7">
    <location>
        <begin position="579"/>
        <end position="605"/>
    </location>
</feature>
<comment type="subcellular location">
    <subcellularLocation>
        <location evidence="1">Endoplasmic reticulum membrane</location>
        <topology evidence="1">Single-pass membrane protein</topology>
    </subcellularLocation>
</comment>
<feature type="compositionally biased region" description="Basic and acidic residues" evidence="7">
    <location>
        <begin position="124"/>
        <end position="134"/>
    </location>
</feature>
<evidence type="ECO:0000256" key="5">
    <source>
        <dbReference type="ARBA" id="ARBA00023136"/>
    </source>
</evidence>
<dbReference type="KEGG" id="pmrn:116939510"/>
<dbReference type="Proteomes" id="UP001318040">
    <property type="component" value="Chromosome 6"/>
</dbReference>
<keyword evidence="10" id="KW-1185">Reference proteome</keyword>